<dbReference type="SUPFAM" id="SSF51206">
    <property type="entry name" value="cAMP-binding domain-like"/>
    <property type="match status" value="1"/>
</dbReference>
<dbReference type="InterPro" id="IPR000595">
    <property type="entry name" value="cNMP-bd_dom"/>
</dbReference>
<evidence type="ECO:0000259" key="1">
    <source>
        <dbReference type="PROSITE" id="PS50042"/>
    </source>
</evidence>
<dbReference type="AlphaFoldDB" id="A0A235BUB2"/>
<sequence>MDVKEFLKSIPAFSHLEDAEFDRVVKLAKVSNVKPGEMIDVQGEPAKKLYIMVSGRLSVVLDLDFGVVKKSYMVTTVGPGQMFAWSGMVDNPAYTASGKTLTDCTLLEFEIRQMEKEFEEDPRLGFVLMRAVAKTIASRLRHMQLQLVQQYAVRESAE</sequence>
<gene>
    <name evidence="2" type="ORF">CH330_04675</name>
</gene>
<dbReference type="PROSITE" id="PS50042">
    <property type="entry name" value="CNMP_BINDING_3"/>
    <property type="match status" value="1"/>
</dbReference>
<reference evidence="2 3" key="1">
    <citation type="submission" date="2017-07" db="EMBL/GenBank/DDBJ databases">
        <title>Recovery of genomes from metagenomes via a dereplication, aggregation, and scoring strategy.</title>
        <authorList>
            <person name="Sieber C.M."/>
            <person name="Probst A.J."/>
            <person name="Sharrar A."/>
            <person name="Thomas B.C."/>
            <person name="Hess M."/>
            <person name="Tringe S.G."/>
            <person name="Banfield J.F."/>
        </authorList>
    </citation>
    <scope>NUCLEOTIDE SEQUENCE [LARGE SCALE GENOMIC DNA]</scope>
    <source>
        <strain evidence="2">JGI_Cruoil_03_51_56</strain>
    </source>
</reference>
<dbReference type="GO" id="GO:0005829">
    <property type="term" value="C:cytosol"/>
    <property type="evidence" value="ECO:0007669"/>
    <property type="project" value="TreeGrafter"/>
</dbReference>
<dbReference type="InterPro" id="IPR018490">
    <property type="entry name" value="cNMP-bd_dom_sf"/>
</dbReference>
<dbReference type="Pfam" id="PF00027">
    <property type="entry name" value="cNMP_binding"/>
    <property type="match status" value="1"/>
</dbReference>
<feature type="domain" description="Cyclic nucleotide-binding" evidence="1">
    <location>
        <begin position="12"/>
        <end position="110"/>
    </location>
</feature>
<protein>
    <recommendedName>
        <fullName evidence="1">Cyclic nucleotide-binding domain-containing protein</fullName>
    </recommendedName>
</protein>
<proteinExistence type="predicted"/>
<organism evidence="2 3">
    <name type="scientific">candidate division WOR-3 bacterium JGI_Cruoil_03_51_56</name>
    <dbReference type="NCBI Taxonomy" id="1973747"/>
    <lineage>
        <taxon>Bacteria</taxon>
        <taxon>Bacteria division WOR-3</taxon>
    </lineage>
</organism>
<dbReference type="SMART" id="SM00100">
    <property type="entry name" value="cNMP"/>
    <property type="match status" value="1"/>
</dbReference>
<dbReference type="PANTHER" id="PTHR24567:SF74">
    <property type="entry name" value="HTH-TYPE TRANSCRIPTIONAL REGULATOR ARCR"/>
    <property type="match status" value="1"/>
</dbReference>
<dbReference type="InterPro" id="IPR050397">
    <property type="entry name" value="Env_Response_Regulators"/>
</dbReference>
<dbReference type="InterPro" id="IPR014710">
    <property type="entry name" value="RmlC-like_jellyroll"/>
</dbReference>
<evidence type="ECO:0000313" key="3">
    <source>
        <dbReference type="Proteomes" id="UP000215559"/>
    </source>
</evidence>
<name>A0A235BUB2_UNCW3</name>
<comment type="caution">
    <text evidence="2">The sequence shown here is derived from an EMBL/GenBank/DDBJ whole genome shotgun (WGS) entry which is preliminary data.</text>
</comment>
<evidence type="ECO:0000313" key="2">
    <source>
        <dbReference type="EMBL" id="OYD15806.1"/>
    </source>
</evidence>
<dbReference type="CDD" id="cd00038">
    <property type="entry name" value="CAP_ED"/>
    <property type="match status" value="1"/>
</dbReference>
<accession>A0A235BUB2</accession>
<dbReference type="PANTHER" id="PTHR24567">
    <property type="entry name" value="CRP FAMILY TRANSCRIPTIONAL REGULATORY PROTEIN"/>
    <property type="match status" value="1"/>
</dbReference>
<dbReference type="Gene3D" id="2.60.120.10">
    <property type="entry name" value="Jelly Rolls"/>
    <property type="match status" value="1"/>
</dbReference>
<dbReference type="GO" id="GO:0003700">
    <property type="term" value="F:DNA-binding transcription factor activity"/>
    <property type="evidence" value="ECO:0007669"/>
    <property type="project" value="TreeGrafter"/>
</dbReference>
<dbReference type="Proteomes" id="UP000215559">
    <property type="component" value="Unassembled WGS sequence"/>
</dbReference>
<dbReference type="EMBL" id="NOZP01000083">
    <property type="protein sequence ID" value="OYD15806.1"/>
    <property type="molecule type" value="Genomic_DNA"/>
</dbReference>